<comment type="catalytic activity">
    <reaction evidence="5 8">
        <text>S-formylglutathione + H2O = formate + glutathione + H(+)</text>
        <dbReference type="Rhea" id="RHEA:14961"/>
        <dbReference type="ChEBI" id="CHEBI:15377"/>
        <dbReference type="ChEBI" id="CHEBI:15378"/>
        <dbReference type="ChEBI" id="CHEBI:15740"/>
        <dbReference type="ChEBI" id="CHEBI:57688"/>
        <dbReference type="ChEBI" id="CHEBI:57925"/>
        <dbReference type="EC" id="3.1.2.12"/>
    </reaction>
</comment>
<evidence type="ECO:0000256" key="4">
    <source>
        <dbReference type="ARBA" id="ARBA00022801"/>
    </source>
</evidence>
<dbReference type="STRING" id="330734.ABA45_00765"/>
<evidence type="ECO:0000313" key="10">
    <source>
        <dbReference type="Proteomes" id="UP000036406"/>
    </source>
</evidence>
<proteinExistence type="inferred from homology"/>
<feature type="active site" description="Charge relay system" evidence="7">
    <location>
        <position position="258"/>
    </location>
</feature>
<comment type="function">
    <text evidence="8">Serine hydrolase involved in the detoxification of formaldehyde.</text>
</comment>
<dbReference type="PATRIC" id="fig|330734.3.peg.168"/>
<dbReference type="InterPro" id="IPR029058">
    <property type="entry name" value="AB_hydrolase_fold"/>
</dbReference>
<evidence type="ECO:0000256" key="5">
    <source>
        <dbReference type="ARBA" id="ARBA00047590"/>
    </source>
</evidence>
<dbReference type="NCBIfam" id="TIGR02821">
    <property type="entry name" value="fghA_ester_D"/>
    <property type="match status" value="1"/>
</dbReference>
<evidence type="ECO:0000256" key="3">
    <source>
        <dbReference type="ARBA" id="ARBA00022487"/>
    </source>
</evidence>
<evidence type="ECO:0000313" key="9">
    <source>
        <dbReference type="EMBL" id="AKO51134.1"/>
    </source>
</evidence>
<feature type="active site" description="Charge relay system" evidence="7">
    <location>
        <position position="149"/>
    </location>
</feature>
<accession>A0A0H4HWT1</accession>
<name>A0A0H4HWT1_9GAMM</name>
<keyword evidence="3 8" id="KW-0719">Serine esterase</keyword>
<evidence type="ECO:0000256" key="7">
    <source>
        <dbReference type="PIRSR" id="PIRSR614186-1"/>
    </source>
</evidence>
<gene>
    <name evidence="9" type="ORF">ABA45_00765</name>
</gene>
<dbReference type="PANTHER" id="PTHR10061">
    <property type="entry name" value="S-FORMYLGLUTATHIONE HYDROLASE"/>
    <property type="match status" value="1"/>
</dbReference>
<keyword evidence="10" id="KW-1185">Reference proteome</keyword>
<dbReference type="FunFam" id="3.40.50.1820:FF:000002">
    <property type="entry name" value="S-formylglutathione hydrolase"/>
    <property type="match status" value="1"/>
</dbReference>
<dbReference type="AlphaFoldDB" id="A0A0H4HWT1"/>
<dbReference type="GO" id="GO:0052689">
    <property type="term" value="F:carboxylic ester hydrolase activity"/>
    <property type="evidence" value="ECO:0007669"/>
    <property type="project" value="UniProtKB-KW"/>
</dbReference>
<dbReference type="GO" id="GO:0018738">
    <property type="term" value="F:S-formylglutathione hydrolase activity"/>
    <property type="evidence" value="ECO:0007669"/>
    <property type="project" value="UniProtKB-UniRule"/>
</dbReference>
<keyword evidence="4 8" id="KW-0378">Hydrolase</keyword>
<sequence length="285" mass="31390">MELLLTNASFGGEHRRYRHTAATLECQMEFSIFLPPQSLAEPGRKVPVLYWLSGLTCNDENFMQKAGAQKLAAELGLAIVCPDTSPRGVNLPGEDDSYDFGSGAGFYVNATEQPWAPHYRMYDYVVKELPQLVESELPVSAEKSISGHSMGGHGALICALKNPGLYRSVSAFAPVAHPVECPWGQKAFAGYLGGNQEQWNQWDATLLIADAQERLPLLIDQGTADQFLAEQLNPQALVRACHSVNHPVTLRMQSGYDHSYFFIASFIDDHLHHHAEALGLAQPQL</sequence>
<dbReference type="RefSeq" id="WP_048383650.1">
    <property type="nucleotide sequence ID" value="NZ_CP011494.1"/>
</dbReference>
<dbReference type="Proteomes" id="UP000036406">
    <property type="component" value="Chromosome"/>
</dbReference>
<dbReference type="GO" id="GO:0046294">
    <property type="term" value="P:formaldehyde catabolic process"/>
    <property type="evidence" value="ECO:0007669"/>
    <property type="project" value="InterPro"/>
</dbReference>
<evidence type="ECO:0000256" key="2">
    <source>
        <dbReference type="ARBA" id="ARBA00012479"/>
    </source>
</evidence>
<feature type="active site" description="Charge relay system" evidence="7">
    <location>
        <position position="225"/>
    </location>
</feature>
<reference evidence="9 10" key="1">
    <citation type="submission" date="2015-05" db="EMBL/GenBank/DDBJ databases">
        <title>Complete genome of Marinobacter psychrophilus strain 20041T isolated from sea-ice of the Canadian Basin.</title>
        <authorList>
            <person name="Song L."/>
            <person name="Ren L."/>
            <person name="Yu Y."/>
            <person name="Wang X."/>
        </authorList>
    </citation>
    <scope>NUCLEOTIDE SEQUENCE [LARGE SCALE GENOMIC DNA]</scope>
    <source>
        <strain evidence="9 10">20041</strain>
    </source>
</reference>
<dbReference type="Pfam" id="PF00756">
    <property type="entry name" value="Esterase"/>
    <property type="match status" value="1"/>
</dbReference>
<evidence type="ECO:0000256" key="1">
    <source>
        <dbReference type="ARBA" id="ARBA00005622"/>
    </source>
</evidence>
<dbReference type="PANTHER" id="PTHR10061:SF0">
    <property type="entry name" value="S-FORMYLGLUTATHIONE HYDROLASE"/>
    <property type="match status" value="1"/>
</dbReference>
<dbReference type="EC" id="3.1.2.12" evidence="2 6"/>
<dbReference type="Gene3D" id="3.40.50.1820">
    <property type="entry name" value="alpha/beta hydrolase"/>
    <property type="match status" value="1"/>
</dbReference>
<protein>
    <recommendedName>
        <fullName evidence="2 6">S-formylglutathione hydrolase</fullName>
        <ecNumber evidence="2 6">3.1.2.12</ecNumber>
    </recommendedName>
</protein>
<evidence type="ECO:0000256" key="6">
    <source>
        <dbReference type="NCBIfam" id="TIGR02821"/>
    </source>
</evidence>
<dbReference type="InterPro" id="IPR000801">
    <property type="entry name" value="Esterase-like"/>
</dbReference>
<dbReference type="SUPFAM" id="SSF53474">
    <property type="entry name" value="alpha/beta-Hydrolases"/>
    <property type="match status" value="1"/>
</dbReference>
<organism evidence="9 10">
    <name type="scientific">Marinobacter psychrophilus</name>
    <dbReference type="NCBI Taxonomy" id="330734"/>
    <lineage>
        <taxon>Bacteria</taxon>
        <taxon>Pseudomonadati</taxon>
        <taxon>Pseudomonadota</taxon>
        <taxon>Gammaproteobacteria</taxon>
        <taxon>Pseudomonadales</taxon>
        <taxon>Marinobacteraceae</taxon>
        <taxon>Marinobacter</taxon>
    </lineage>
</organism>
<dbReference type="InterPro" id="IPR014186">
    <property type="entry name" value="S-formylglutathione_hydrol"/>
</dbReference>
<dbReference type="KEGG" id="mpq:ABA45_00765"/>
<comment type="similarity">
    <text evidence="1 8">Belongs to the esterase D family.</text>
</comment>
<dbReference type="GO" id="GO:0005829">
    <property type="term" value="C:cytosol"/>
    <property type="evidence" value="ECO:0007669"/>
    <property type="project" value="TreeGrafter"/>
</dbReference>
<dbReference type="EMBL" id="CP011494">
    <property type="protein sequence ID" value="AKO51134.1"/>
    <property type="molecule type" value="Genomic_DNA"/>
</dbReference>
<evidence type="ECO:0000256" key="8">
    <source>
        <dbReference type="RuleBase" id="RU363068"/>
    </source>
</evidence>